<dbReference type="AlphaFoldDB" id="A0A226HCT7"/>
<reference evidence="2 3" key="1">
    <citation type="submission" date="2016-11" db="EMBL/GenBank/DDBJ databases">
        <title>Whole genomes of Flavobacteriaceae.</title>
        <authorList>
            <person name="Stine C."/>
            <person name="Li C."/>
            <person name="Tadesse D."/>
        </authorList>
    </citation>
    <scope>NUCLEOTIDE SEQUENCE [LARGE SCALE GENOMIC DNA]</scope>
    <source>
        <strain evidence="2 3">DSM 18292</strain>
    </source>
</reference>
<dbReference type="InterPro" id="IPR012347">
    <property type="entry name" value="Ferritin-like"/>
</dbReference>
<keyword evidence="3" id="KW-1185">Reference proteome</keyword>
<accession>A0A226HCT7</accession>
<sequence length="201" mass="21870">METKSKKQTAPKKTVAKKTETKQTAKKGVTKAKSNAASGLTDLFEDGLKDIYWAEKALVKALPLMAKNATSPELVDAITNHLTETEEHITRLEQVFESIGVKASAKKCDAMEGLIEEGKSILEETELGVVRDAGIIAASQKIEHYEIATYGTLRQFAETLGFTEAVALLELTLDEEKDADKKLTDVAVSAINVEAAEEDEN</sequence>
<organism evidence="2 3">
    <name type="scientific">Flavobacterium hercynium</name>
    <dbReference type="NCBI Taxonomy" id="387094"/>
    <lineage>
        <taxon>Bacteria</taxon>
        <taxon>Pseudomonadati</taxon>
        <taxon>Bacteroidota</taxon>
        <taxon>Flavobacteriia</taxon>
        <taxon>Flavobacteriales</taxon>
        <taxon>Flavobacteriaceae</taxon>
        <taxon>Flavobacterium</taxon>
    </lineage>
</organism>
<dbReference type="SUPFAM" id="SSF47240">
    <property type="entry name" value="Ferritin-like"/>
    <property type="match status" value="1"/>
</dbReference>
<dbReference type="PANTHER" id="PTHR30565">
    <property type="entry name" value="PROTEIN YCIF"/>
    <property type="match status" value="1"/>
</dbReference>
<evidence type="ECO:0000313" key="3">
    <source>
        <dbReference type="Proteomes" id="UP000198345"/>
    </source>
</evidence>
<name>A0A226HCT7_9FLAO</name>
<dbReference type="Gene3D" id="1.20.1260.10">
    <property type="match status" value="1"/>
</dbReference>
<dbReference type="OrthoDB" id="9795056at2"/>
<comment type="caution">
    <text evidence="2">The sequence shown here is derived from an EMBL/GenBank/DDBJ whole genome shotgun (WGS) entry which is preliminary data.</text>
</comment>
<evidence type="ECO:0000256" key="1">
    <source>
        <dbReference type="SAM" id="MobiDB-lite"/>
    </source>
</evidence>
<dbReference type="CDD" id="cd07909">
    <property type="entry name" value="YciF"/>
    <property type="match status" value="1"/>
</dbReference>
<dbReference type="PANTHER" id="PTHR30565:SF9">
    <property type="entry name" value="PROTEIN YCIF"/>
    <property type="match status" value="1"/>
</dbReference>
<dbReference type="Proteomes" id="UP000198345">
    <property type="component" value="Unassembled WGS sequence"/>
</dbReference>
<feature type="region of interest" description="Disordered" evidence="1">
    <location>
        <begin position="1"/>
        <end position="34"/>
    </location>
</feature>
<dbReference type="InterPro" id="IPR047114">
    <property type="entry name" value="YciF"/>
</dbReference>
<feature type="compositionally biased region" description="Basic residues" evidence="1">
    <location>
        <begin position="1"/>
        <end position="16"/>
    </location>
</feature>
<protein>
    <submittedName>
        <fullName evidence="2">Uncharacterized protein</fullName>
    </submittedName>
</protein>
<dbReference type="EMBL" id="MUGW01000022">
    <property type="protein sequence ID" value="OXA91240.1"/>
    <property type="molecule type" value="Genomic_DNA"/>
</dbReference>
<dbReference type="Pfam" id="PF05974">
    <property type="entry name" value="DUF892"/>
    <property type="match status" value="1"/>
</dbReference>
<gene>
    <name evidence="2" type="ORF">B0A66_11730</name>
</gene>
<dbReference type="RefSeq" id="WP_089050022.1">
    <property type="nucleotide sequence ID" value="NZ_FXTV01000003.1"/>
</dbReference>
<evidence type="ECO:0000313" key="2">
    <source>
        <dbReference type="EMBL" id="OXA91240.1"/>
    </source>
</evidence>
<dbReference type="InterPro" id="IPR009078">
    <property type="entry name" value="Ferritin-like_SF"/>
</dbReference>
<dbReference type="InterPro" id="IPR010287">
    <property type="entry name" value="DUF892_YciF-like"/>
</dbReference>
<proteinExistence type="predicted"/>